<dbReference type="PANTHER" id="PTHR28173:SF1">
    <property type="entry name" value="RIBONUCLEASES P_MRP PROTEIN SUBUNIT POP8"/>
    <property type="match status" value="1"/>
</dbReference>
<organism evidence="2 3">
    <name type="scientific">Kluyveromyces dobzhanskii CBS 2104</name>
    <dbReference type="NCBI Taxonomy" id="1427455"/>
    <lineage>
        <taxon>Eukaryota</taxon>
        <taxon>Fungi</taxon>
        <taxon>Dikarya</taxon>
        <taxon>Ascomycota</taxon>
        <taxon>Saccharomycotina</taxon>
        <taxon>Saccharomycetes</taxon>
        <taxon>Saccharomycetales</taxon>
        <taxon>Saccharomycetaceae</taxon>
        <taxon>Kluyveromyces</taxon>
    </lineage>
</organism>
<feature type="domain" description="Ribonucleases P/MRP subunit Pop8-like" evidence="1">
    <location>
        <begin position="7"/>
        <end position="83"/>
    </location>
</feature>
<dbReference type="Pfam" id="PF20976">
    <property type="entry name" value="Pop8"/>
    <property type="match status" value="1"/>
</dbReference>
<evidence type="ECO:0000313" key="3">
    <source>
        <dbReference type="Proteomes" id="UP000031516"/>
    </source>
</evidence>
<dbReference type="GO" id="GO:0000294">
    <property type="term" value="P:nuclear-transcribed mRNA catabolic process, RNase MRP-dependent"/>
    <property type="evidence" value="ECO:0007669"/>
    <property type="project" value="TreeGrafter"/>
</dbReference>
<evidence type="ECO:0000259" key="1">
    <source>
        <dbReference type="Pfam" id="PF20976"/>
    </source>
</evidence>
<comment type="caution">
    <text evidence="2">The sequence shown here is derived from an EMBL/GenBank/DDBJ whole genome shotgun (WGS) entry which is preliminary data.</text>
</comment>
<dbReference type="GO" id="GO:0034965">
    <property type="term" value="P:intronic box C/D snoRNA processing"/>
    <property type="evidence" value="ECO:0007669"/>
    <property type="project" value="TreeGrafter"/>
</dbReference>
<dbReference type="Proteomes" id="UP000031516">
    <property type="component" value="Unassembled WGS sequence"/>
</dbReference>
<dbReference type="GO" id="GO:0000171">
    <property type="term" value="F:ribonuclease MRP activity"/>
    <property type="evidence" value="ECO:0007669"/>
    <property type="project" value="TreeGrafter"/>
</dbReference>
<dbReference type="GO" id="GO:0008033">
    <property type="term" value="P:tRNA processing"/>
    <property type="evidence" value="ECO:0007669"/>
    <property type="project" value="InterPro"/>
</dbReference>
<proteinExistence type="predicted"/>
<dbReference type="InterPro" id="IPR049128">
    <property type="entry name" value="Pop8-like_dom"/>
</dbReference>
<gene>
    <name evidence="2" type="ORF">KLDO_g2917</name>
</gene>
<dbReference type="InterPro" id="IPR020347">
    <property type="entry name" value="Pop8"/>
</dbReference>
<accession>A0A0A8L703</accession>
<sequence length="136" mass="15412">MAKNQIEWCYFKTKVTSHDSVKDSEIKVDKVTWLQMISTALKKSHGVFGEAIEYKVLYIDNLDAITKVSKNDADIFSTAITSFISGDELVGTPLVINIIQICTKLSGLTVHHDDMLWFKKLVETEQEADEQSKIEK</sequence>
<name>A0A0A8L703_9SACH</name>
<dbReference type="OrthoDB" id="4056858at2759"/>
<evidence type="ECO:0000313" key="2">
    <source>
        <dbReference type="EMBL" id="CDO94659.1"/>
    </source>
</evidence>
<dbReference type="PANTHER" id="PTHR28173">
    <property type="entry name" value="RIBONUCLEASES P/MRP PROTEIN SUBUNIT POP8"/>
    <property type="match status" value="1"/>
</dbReference>
<protein>
    <submittedName>
        <fullName evidence="2">WGS project CCBQ000000000 data, contig 00014</fullName>
    </submittedName>
</protein>
<dbReference type="GO" id="GO:0005655">
    <property type="term" value="C:nucleolar ribonuclease P complex"/>
    <property type="evidence" value="ECO:0007669"/>
    <property type="project" value="InterPro"/>
</dbReference>
<dbReference type="GO" id="GO:0000172">
    <property type="term" value="C:ribonuclease MRP complex"/>
    <property type="evidence" value="ECO:0007669"/>
    <property type="project" value="InterPro"/>
</dbReference>
<dbReference type="AlphaFoldDB" id="A0A0A8L703"/>
<dbReference type="EMBL" id="CCBQ010000039">
    <property type="protein sequence ID" value="CDO94659.1"/>
    <property type="molecule type" value="Genomic_DNA"/>
</dbReference>
<dbReference type="GO" id="GO:0004526">
    <property type="term" value="F:ribonuclease P activity"/>
    <property type="evidence" value="ECO:0007669"/>
    <property type="project" value="TreeGrafter"/>
</dbReference>
<reference evidence="2 3" key="1">
    <citation type="submission" date="2014-03" db="EMBL/GenBank/DDBJ databases">
        <title>The genome of Kluyveromyces dobzhanskii.</title>
        <authorList>
            <person name="Nystedt B."/>
            <person name="Astrom S."/>
        </authorList>
    </citation>
    <scope>NUCLEOTIDE SEQUENCE [LARGE SCALE GENOMIC DNA]</scope>
    <source>
        <strain evidence="2 3">CBS 2104</strain>
    </source>
</reference>
<keyword evidence="3" id="KW-1185">Reference proteome</keyword>